<organism evidence="2 3">
    <name type="scientific">Streptomyces similanensis</name>
    <dbReference type="NCBI Taxonomy" id="1274988"/>
    <lineage>
        <taxon>Bacteria</taxon>
        <taxon>Bacillati</taxon>
        <taxon>Actinomycetota</taxon>
        <taxon>Actinomycetes</taxon>
        <taxon>Kitasatosporales</taxon>
        <taxon>Streptomycetaceae</taxon>
        <taxon>Streptomyces</taxon>
    </lineage>
</organism>
<feature type="region of interest" description="Disordered" evidence="1">
    <location>
        <begin position="33"/>
        <end position="78"/>
    </location>
</feature>
<sequence>MPVLPVVPVVPVVPVEPVEPEVWAEAAEAAEPSLCAAATGEDDPAPSVSPPPPQAVSDRAASESAEAANRRVRSVRADMGSPWVREVDRGRREAVARPVAGSAVFG</sequence>
<reference evidence="3" key="1">
    <citation type="journal article" date="2019" name="Int. J. Syst. Evol. Microbiol.">
        <title>The Global Catalogue of Microorganisms (GCM) 10K type strain sequencing project: providing services to taxonomists for standard genome sequencing and annotation.</title>
        <authorList>
            <consortium name="The Broad Institute Genomics Platform"/>
            <consortium name="The Broad Institute Genome Sequencing Center for Infectious Disease"/>
            <person name="Wu L."/>
            <person name="Ma J."/>
        </authorList>
    </citation>
    <scope>NUCLEOTIDE SEQUENCE [LARGE SCALE GENOMIC DNA]</scope>
    <source>
        <strain evidence="3">JCM 18410</strain>
    </source>
</reference>
<protein>
    <submittedName>
        <fullName evidence="2">Uncharacterized protein</fullName>
    </submittedName>
</protein>
<name>A0ABP9LJC8_9ACTN</name>
<feature type="compositionally biased region" description="Low complexity" evidence="1">
    <location>
        <begin position="55"/>
        <end position="67"/>
    </location>
</feature>
<keyword evidence="3" id="KW-1185">Reference proteome</keyword>
<gene>
    <name evidence="2" type="ORF">GCM10023336_67860</name>
</gene>
<evidence type="ECO:0000256" key="1">
    <source>
        <dbReference type="SAM" id="MobiDB-lite"/>
    </source>
</evidence>
<proteinExistence type="predicted"/>
<dbReference type="EMBL" id="BAABKC010000123">
    <property type="protein sequence ID" value="GAA5077263.1"/>
    <property type="molecule type" value="Genomic_DNA"/>
</dbReference>
<evidence type="ECO:0000313" key="2">
    <source>
        <dbReference type="EMBL" id="GAA5077263.1"/>
    </source>
</evidence>
<accession>A0ABP9LJC8</accession>
<evidence type="ECO:0000313" key="3">
    <source>
        <dbReference type="Proteomes" id="UP001500124"/>
    </source>
</evidence>
<dbReference type="Proteomes" id="UP001500124">
    <property type="component" value="Unassembled WGS sequence"/>
</dbReference>
<comment type="caution">
    <text evidence="2">The sequence shown here is derived from an EMBL/GenBank/DDBJ whole genome shotgun (WGS) entry which is preliminary data.</text>
</comment>